<reference evidence="1 2" key="1">
    <citation type="journal article" date="2018" name="J. Allergy Clin. Immunol.">
        <title>High-quality assembly of Dermatophagoides pteronyssinus genome and transcriptome reveals a wide range of novel allergens.</title>
        <authorList>
            <person name="Liu X.Y."/>
            <person name="Yang K.Y."/>
            <person name="Wang M.Q."/>
            <person name="Kwok J.S."/>
            <person name="Zeng X."/>
            <person name="Yang Z."/>
            <person name="Xiao X.J."/>
            <person name="Lau C.P."/>
            <person name="Li Y."/>
            <person name="Huang Z.M."/>
            <person name="Ba J.G."/>
            <person name="Yim A.K."/>
            <person name="Ouyang C.Y."/>
            <person name="Ngai S.M."/>
            <person name="Chan T.F."/>
            <person name="Leung E.L."/>
            <person name="Liu L."/>
            <person name="Liu Z.G."/>
            <person name="Tsui S.K."/>
        </authorList>
    </citation>
    <scope>NUCLEOTIDE SEQUENCE [LARGE SCALE GENOMIC DNA]</scope>
    <source>
        <strain evidence="1">Derp</strain>
    </source>
</reference>
<proteinExistence type="predicted"/>
<gene>
    <name evidence="1" type="ORF">DERP_011625</name>
</gene>
<dbReference type="EMBL" id="NJHN03000007">
    <property type="protein sequence ID" value="KAH9426956.1"/>
    <property type="molecule type" value="Genomic_DNA"/>
</dbReference>
<sequence>MLVVVADPVACLMVNRVISIDYSQVILVAKLSAILYFEYHLVVVDLDIDEMDLNLNLIHYYHQILHMVDPMVYQQEIQFPMNYYDKDVDLIVVIL</sequence>
<organism evidence="1 2">
    <name type="scientific">Dermatophagoides pteronyssinus</name>
    <name type="common">European house dust mite</name>
    <dbReference type="NCBI Taxonomy" id="6956"/>
    <lineage>
        <taxon>Eukaryota</taxon>
        <taxon>Metazoa</taxon>
        <taxon>Ecdysozoa</taxon>
        <taxon>Arthropoda</taxon>
        <taxon>Chelicerata</taxon>
        <taxon>Arachnida</taxon>
        <taxon>Acari</taxon>
        <taxon>Acariformes</taxon>
        <taxon>Sarcoptiformes</taxon>
        <taxon>Astigmata</taxon>
        <taxon>Psoroptidia</taxon>
        <taxon>Analgoidea</taxon>
        <taxon>Pyroglyphidae</taxon>
        <taxon>Dermatophagoidinae</taxon>
        <taxon>Dermatophagoides</taxon>
    </lineage>
</organism>
<dbReference type="Proteomes" id="UP000887458">
    <property type="component" value="Unassembled WGS sequence"/>
</dbReference>
<name>A0ABQ8JXG3_DERPT</name>
<protein>
    <submittedName>
        <fullName evidence="1">Uncharacterized protein</fullName>
    </submittedName>
</protein>
<keyword evidence="2" id="KW-1185">Reference proteome</keyword>
<evidence type="ECO:0000313" key="1">
    <source>
        <dbReference type="EMBL" id="KAH9426956.1"/>
    </source>
</evidence>
<accession>A0ABQ8JXG3</accession>
<reference evidence="1 2" key="2">
    <citation type="journal article" date="2022" name="Mol. Biol. Evol.">
        <title>Comparative Genomics Reveals Insights into the Divergent Evolution of Astigmatic Mites and Household Pest Adaptations.</title>
        <authorList>
            <person name="Xiong Q."/>
            <person name="Wan A.T."/>
            <person name="Liu X."/>
            <person name="Fung C.S."/>
            <person name="Xiao X."/>
            <person name="Malainual N."/>
            <person name="Hou J."/>
            <person name="Wang L."/>
            <person name="Wang M."/>
            <person name="Yang K.Y."/>
            <person name="Cui Y."/>
            <person name="Leung E.L."/>
            <person name="Nong W."/>
            <person name="Shin S.K."/>
            <person name="Au S.W."/>
            <person name="Jeong K.Y."/>
            <person name="Chew F.T."/>
            <person name="Hui J.H."/>
            <person name="Leung T.F."/>
            <person name="Tungtrongchitr A."/>
            <person name="Zhong N."/>
            <person name="Liu Z."/>
            <person name="Tsui S.K."/>
        </authorList>
    </citation>
    <scope>NUCLEOTIDE SEQUENCE [LARGE SCALE GENOMIC DNA]</scope>
    <source>
        <strain evidence="1">Derp</strain>
    </source>
</reference>
<comment type="caution">
    <text evidence="1">The sequence shown here is derived from an EMBL/GenBank/DDBJ whole genome shotgun (WGS) entry which is preliminary data.</text>
</comment>
<evidence type="ECO:0000313" key="2">
    <source>
        <dbReference type="Proteomes" id="UP000887458"/>
    </source>
</evidence>